<protein>
    <submittedName>
        <fullName evidence="3">Uncharacterized protein</fullName>
    </submittedName>
</protein>
<dbReference type="Proteomes" id="UP000537130">
    <property type="component" value="Unassembled WGS sequence"/>
</dbReference>
<feature type="region of interest" description="Disordered" evidence="1">
    <location>
        <begin position="225"/>
        <end position="249"/>
    </location>
</feature>
<comment type="caution">
    <text evidence="3">The sequence shown here is derived from an EMBL/GenBank/DDBJ whole genome shotgun (WGS) entry which is preliminary data.</text>
</comment>
<accession>A0A7W4W4R4</accession>
<keyword evidence="2" id="KW-0812">Transmembrane</keyword>
<dbReference type="AlphaFoldDB" id="A0A7W4W4R4"/>
<evidence type="ECO:0000256" key="1">
    <source>
        <dbReference type="SAM" id="MobiDB-lite"/>
    </source>
</evidence>
<proteinExistence type="predicted"/>
<dbReference type="RefSeq" id="WP_183410045.1">
    <property type="nucleotide sequence ID" value="NZ_JACHWY010000001.1"/>
</dbReference>
<feature type="transmembrane region" description="Helical" evidence="2">
    <location>
        <begin position="49"/>
        <end position="68"/>
    </location>
</feature>
<feature type="transmembrane region" description="Helical" evidence="2">
    <location>
        <begin position="172"/>
        <end position="190"/>
    </location>
</feature>
<keyword evidence="4" id="KW-1185">Reference proteome</keyword>
<evidence type="ECO:0000256" key="2">
    <source>
        <dbReference type="SAM" id="Phobius"/>
    </source>
</evidence>
<dbReference type="EMBL" id="JACHWY010000001">
    <property type="protein sequence ID" value="MBB3047423.1"/>
    <property type="molecule type" value="Genomic_DNA"/>
</dbReference>
<keyword evidence="2" id="KW-1133">Transmembrane helix</keyword>
<gene>
    <name evidence="3" type="ORF">FHR99_001659</name>
</gene>
<feature type="transmembrane region" description="Helical" evidence="2">
    <location>
        <begin position="196"/>
        <end position="215"/>
    </location>
</feature>
<feature type="transmembrane region" description="Helical" evidence="2">
    <location>
        <begin position="24"/>
        <end position="42"/>
    </location>
</feature>
<reference evidence="3 4" key="1">
    <citation type="submission" date="2020-08" db="EMBL/GenBank/DDBJ databases">
        <title>Genomic Encyclopedia of Type Strains, Phase III (KMG-III): the genomes of soil and plant-associated and newly described type strains.</title>
        <authorList>
            <person name="Whitman W."/>
        </authorList>
    </citation>
    <scope>NUCLEOTIDE SEQUENCE [LARGE SCALE GENOMIC DNA]</scope>
    <source>
        <strain evidence="3 4">CECT 8654</strain>
    </source>
</reference>
<feature type="compositionally biased region" description="Basic and acidic residues" evidence="1">
    <location>
        <begin position="239"/>
        <end position="249"/>
    </location>
</feature>
<name>A0A7W4W4R4_9GAMM</name>
<organism evidence="3 4">
    <name type="scientific">Litorivivens lipolytica</name>
    <dbReference type="NCBI Taxonomy" id="1524264"/>
    <lineage>
        <taxon>Bacteria</taxon>
        <taxon>Pseudomonadati</taxon>
        <taxon>Pseudomonadota</taxon>
        <taxon>Gammaproteobacteria</taxon>
        <taxon>Litorivivens</taxon>
    </lineage>
</organism>
<feature type="transmembrane region" description="Helical" evidence="2">
    <location>
        <begin position="130"/>
        <end position="151"/>
    </location>
</feature>
<sequence>MPMKTRNNENLRLKISTFISKSGLFYWINLINYCLSVIRIALRNPIFVFSFLIIMTISSAGVWAPYLYDLNLSPACAFDQEAIKNTTKVYPSYEPSKLHSKEADHPDIEKAMEIACFYSGEMEKKLLQGFSVFMFSLGILGGIAFDFFVSLRERMEEEGDQPIEKVNLIRTREFAGFFLWVMAILLSSYGLKEPTVNNNTVIFGSSLAIFLWICVNHNKAQFKHKPPEPKNIEAGGNEVNHDLTGEGLS</sequence>
<keyword evidence="2" id="KW-0472">Membrane</keyword>
<evidence type="ECO:0000313" key="3">
    <source>
        <dbReference type="EMBL" id="MBB3047423.1"/>
    </source>
</evidence>
<evidence type="ECO:0000313" key="4">
    <source>
        <dbReference type="Proteomes" id="UP000537130"/>
    </source>
</evidence>